<dbReference type="Gene3D" id="3.40.50.150">
    <property type="entry name" value="Vaccinia Virus protein VP39"/>
    <property type="match status" value="1"/>
</dbReference>
<dbReference type="SUPFAM" id="SSF53335">
    <property type="entry name" value="S-adenosyl-L-methionine-dependent methyltransferases"/>
    <property type="match status" value="1"/>
</dbReference>
<reference evidence="2" key="2">
    <citation type="journal article" date="2017" name="J. Anim. Genet.">
        <title>Multiple reference genome sequences of hot pepper reveal the massive evolution of plant disease resistance genes by retroduplication.</title>
        <authorList>
            <person name="Kim S."/>
            <person name="Park J."/>
            <person name="Yeom S.-I."/>
            <person name="Kim Y.-M."/>
            <person name="Seo E."/>
            <person name="Kim K.-T."/>
            <person name="Kim M.-S."/>
            <person name="Lee J.M."/>
            <person name="Cheong K."/>
            <person name="Shin H.-S."/>
            <person name="Kim S.-B."/>
            <person name="Han K."/>
            <person name="Lee J."/>
            <person name="Park M."/>
            <person name="Lee H.-A."/>
            <person name="Lee H.-Y."/>
            <person name="Lee Y."/>
            <person name="Oh S."/>
            <person name="Lee J.H."/>
            <person name="Choi E."/>
            <person name="Choi E."/>
            <person name="Lee S.E."/>
            <person name="Jeon J."/>
            <person name="Kim H."/>
            <person name="Choi G."/>
            <person name="Song H."/>
            <person name="Lee J."/>
            <person name="Lee S.-C."/>
            <person name="Kwon J.-K."/>
            <person name="Lee H.-Y."/>
            <person name="Koo N."/>
            <person name="Hong Y."/>
            <person name="Kim R.W."/>
            <person name="Kang W.-H."/>
            <person name="Huh J.H."/>
            <person name="Kang B.-C."/>
            <person name="Yang T.-J."/>
            <person name="Lee Y.-H."/>
            <person name="Bennetzen J.L."/>
            <person name="Choi D."/>
        </authorList>
    </citation>
    <scope>NUCLEOTIDE SEQUENCE [LARGE SCALE GENOMIC DNA]</scope>
    <source>
        <strain evidence="2">cv. PBC81</strain>
    </source>
</reference>
<protein>
    <submittedName>
        <fullName evidence="1">Uncharacterized protein</fullName>
    </submittedName>
</protein>
<sequence>MIDGIARILGSKGGVIGTDLSSVATAIASYNVQRYDLEERVHVKQGSWFEPLRDDEGEFVGLLKPRISIISSQQQPESTGVVTETAIPRTSTFNVDFKTFEACKLGISRYPDFVYNAQGGTGTGTGKRIESSNEISIDFDLEKLYIPPLTSATAKFLGLPLPPFLKIDIEPELLKGYVNQETGKVNLEFKAKFWFSVGTIYRAPPLLVDTLLTSEESKGRIREGRGQRLNGGGKCKLVGVATVEPIDDLFMNTFLSLPTECLANMNAKFSFSST</sequence>
<dbReference type="OrthoDB" id="2019561at2759"/>
<dbReference type="EMBL" id="MLFT02000003">
    <property type="protein sequence ID" value="PHT53079.1"/>
    <property type="molecule type" value="Genomic_DNA"/>
</dbReference>
<dbReference type="AlphaFoldDB" id="A0A2G2X6M6"/>
<name>A0A2G2X6M6_CAPBA</name>
<evidence type="ECO:0000313" key="2">
    <source>
        <dbReference type="Proteomes" id="UP000224567"/>
    </source>
</evidence>
<dbReference type="PANTHER" id="PTHR35320">
    <property type="entry name" value="ATP-DEPENDENT CLP PROTEASE ATP-BINDING SUBUNIT"/>
    <property type="match status" value="1"/>
</dbReference>
<dbReference type="PANTHER" id="PTHR35320:SF1">
    <property type="entry name" value="ATP-DEPENDENT CLP PROTEASE ATP-BINDING SUBUNIT"/>
    <property type="match status" value="1"/>
</dbReference>
<keyword evidence="2" id="KW-1185">Reference proteome</keyword>
<gene>
    <name evidence="1" type="ORF">CQW23_07541</name>
</gene>
<reference evidence="1 2" key="1">
    <citation type="journal article" date="2017" name="Genome Biol.">
        <title>New reference genome sequences of hot pepper reveal the massive evolution of plant disease-resistance genes by retroduplication.</title>
        <authorList>
            <person name="Kim S."/>
            <person name="Park J."/>
            <person name="Yeom S.I."/>
            <person name="Kim Y.M."/>
            <person name="Seo E."/>
            <person name="Kim K.T."/>
            <person name="Kim M.S."/>
            <person name="Lee J.M."/>
            <person name="Cheong K."/>
            <person name="Shin H.S."/>
            <person name="Kim S.B."/>
            <person name="Han K."/>
            <person name="Lee J."/>
            <person name="Park M."/>
            <person name="Lee H.A."/>
            <person name="Lee H.Y."/>
            <person name="Lee Y."/>
            <person name="Oh S."/>
            <person name="Lee J.H."/>
            <person name="Choi E."/>
            <person name="Choi E."/>
            <person name="Lee S.E."/>
            <person name="Jeon J."/>
            <person name="Kim H."/>
            <person name="Choi G."/>
            <person name="Song H."/>
            <person name="Lee J."/>
            <person name="Lee S.C."/>
            <person name="Kwon J.K."/>
            <person name="Lee H.Y."/>
            <person name="Koo N."/>
            <person name="Hong Y."/>
            <person name="Kim R.W."/>
            <person name="Kang W.H."/>
            <person name="Huh J.H."/>
            <person name="Kang B.C."/>
            <person name="Yang T.J."/>
            <person name="Lee Y.H."/>
            <person name="Bennetzen J.L."/>
            <person name="Choi D."/>
        </authorList>
    </citation>
    <scope>NUCLEOTIDE SEQUENCE [LARGE SCALE GENOMIC DNA]</scope>
    <source>
        <strain evidence="2">cv. PBC81</strain>
    </source>
</reference>
<dbReference type="STRING" id="33114.A0A2G2X6M6"/>
<accession>A0A2G2X6M6</accession>
<proteinExistence type="predicted"/>
<evidence type="ECO:0000313" key="1">
    <source>
        <dbReference type="EMBL" id="PHT53079.1"/>
    </source>
</evidence>
<dbReference type="Proteomes" id="UP000224567">
    <property type="component" value="Unassembled WGS sequence"/>
</dbReference>
<organism evidence="1 2">
    <name type="scientific">Capsicum baccatum</name>
    <name type="common">Peruvian pepper</name>
    <dbReference type="NCBI Taxonomy" id="33114"/>
    <lineage>
        <taxon>Eukaryota</taxon>
        <taxon>Viridiplantae</taxon>
        <taxon>Streptophyta</taxon>
        <taxon>Embryophyta</taxon>
        <taxon>Tracheophyta</taxon>
        <taxon>Spermatophyta</taxon>
        <taxon>Magnoliopsida</taxon>
        <taxon>eudicotyledons</taxon>
        <taxon>Gunneridae</taxon>
        <taxon>Pentapetalae</taxon>
        <taxon>asterids</taxon>
        <taxon>lamiids</taxon>
        <taxon>Solanales</taxon>
        <taxon>Solanaceae</taxon>
        <taxon>Solanoideae</taxon>
        <taxon>Capsiceae</taxon>
        <taxon>Capsicum</taxon>
    </lineage>
</organism>
<dbReference type="InterPro" id="IPR029063">
    <property type="entry name" value="SAM-dependent_MTases_sf"/>
</dbReference>
<comment type="caution">
    <text evidence="1">The sequence shown here is derived from an EMBL/GenBank/DDBJ whole genome shotgun (WGS) entry which is preliminary data.</text>
</comment>